<proteinExistence type="predicted"/>
<accession>A0A8T1SA88</accession>
<sequence>GQILTRVKLSSKSAQEFSKVSRKKLREKDTKKVLKKELSELVKTLEIPEENISHINDFSAARELRKLQQKIKTILDDWLEHYRMAFEIGSPHIHKMPGLPQRALRKRTVQSAAAPLATSIVQRAQEKNREDSGAHESDSSLLLPRFQSAPAHNVQWELSPYSPRISSLVNSNIKPDQPNVPQFSLN</sequence>
<feature type="non-terminal residue" evidence="1">
    <location>
        <position position="1"/>
    </location>
</feature>
<evidence type="ECO:0000313" key="1">
    <source>
        <dbReference type="EMBL" id="KAG6925781.1"/>
    </source>
</evidence>
<dbReference type="OrthoDB" id="6351677at2759"/>
<protein>
    <submittedName>
        <fullName evidence="1">Uncharacterized protein</fullName>
    </submittedName>
</protein>
<feature type="non-terminal residue" evidence="1">
    <location>
        <position position="186"/>
    </location>
</feature>
<dbReference type="AlphaFoldDB" id="A0A8T1SA88"/>
<organism evidence="1 2">
    <name type="scientific">Chelydra serpentina</name>
    <name type="common">Snapping turtle</name>
    <name type="synonym">Testudo serpentina</name>
    <dbReference type="NCBI Taxonomy" id="8475"/>
    <lineage>
        <taxon>Eukaryota</taxon>
        <taxon>Metazoa</taxon>
        <taxon>Chordata</taxon>
        <taxon>Craniata</taxon>
        <taxon>Vertebrata</taxon>
        <taxon>Euteleostomi</taxon>
        <taxon>Archelosauria</taxon>
        <taxon>Testudinata</taxon>
        <taxon>Testudines</taxon>
        <taxon>Cryptodira</taxon>
        <taxon>Durocryptodira</taxon>
        <taxon>Americhelydia</taxon>
        <taxon>Chelydroidea</taxon>
        <taxon>Chelydridae</taxon>
        <taxon>Chelydra</taxon>
    </lineage>
</organism>
<evidence type="ECO:0000313" key="2">
    <source>
        <dbReference type="Proteomes" id="UP000765507"/>
    </source>
</evidence>
<reference evidence="1 2" key="1">
    <citation type="journal article" date="2020" name="G3 (Bethesda)">
        <title>Draft Genome of the Common Snapping Turtle, Chelydra serpentina, a Model for Phenotypic Plasticity in Reptiles.</title>
        <authorList>
            <person name="Das D."/>
            <person name="Singh S.K."/>
            <person name="Bierstedt J."/>
            <person name="Erickson A."/>
            <person name="Galli G.L.J."/>
            <person name="Crossley D.A. 2nd"/>
            <person name="Rhen T."/>
        </authorList>
    </citation>
    <scope>NUCLEOTIDE SEQUENCE [LARGE SCALE GENOMIC DNA]</scope>
    <source>
        <strain evidence="1">KW</strain>
    </source>
</reference>
<name>A0A8T1SA88_CHESE</name>
<gene>
    <name evidence="1" type="ORF">G0U57_013425</name>
</gene>
<keyword evidence="2" id="KW-1185">Reference proteome</keyword>
<dbReference type="Proteomes" id="UP000765507">
    <property type="component" value="Unassembled WGS sequence"/>
</dbReference>
<dbReference type="EMBL" id="JAHGAV010000370">
    <property type="protein sequence ID" value="KAG6925781.1"/>
    <property type="molecule type" value="Genomic_DNA"/>
</dbReference>
<comment type="caution">
    <text evidence="1">The sequence shown here is derived from an EMBL/GenBank/DDBJ whole genome shotgun (WGS) entry which is preliminary data.</text>
</comment>